<dbReference type="InterPro" id="IPR027417">
    <property type="entry name" value="P-loop_NTPase"/>
</dbReference>
<sequence>MSPAVAGMHAGYSTASQNVAAPAGPGGPALLASEDAPLRVLVLGDSSTGKTTLVHRVCHYHRFPGPIRSDAPPGQFHGGDLLRPLSPSAGEALQRPFPTHRPATVGCHVDVCLLPAGILGPSGGGGGGAGGAGGGAGGGGKMGVVEFMDIGAGGSFSPADRAVFILDTSIDALILVHDVSNPHTFSNLWNWVNELAETLESSSRQHFGQPPSASAGLGRSFLRMPVLVVGTKVDQRPFLSGDPDIEPPSWVSQSSPQGPRSPGSPTSGGLFSGANSQRLASSLDHHARAVGLAWKHLVEAAGRLYDAASPGAVGPRSFPPAGPPGARVAFHPGPEAPAHLNLPPGGARRAVLLRHRLSELGGASGTLLAAAARLVSAFLLALVWGLARRVWLPPARHAAEHLGHIFPDLAFIQLNLLDDGSYLEASPAIEHFLQRAAGQRRSRHSGPVLGPSAPGSAWTHTPPDPSSSQPSDLASPPPSASFGGDFPPVAPSPGFAHYPALFHPGQPASQQPPAYQRGASAASFSVYTSAAGPGSQQESPRTSGTATPVTFGLYHGHSSTGYSSPVAAHGGLLHPQQHQHQHPSYPPHGRL</sequence>
<keyword evidence="5" id="KW-1185">Reference proteome</keyword>
<evidence type="ECO:0000313" key="4">
    <source>
        <dbReference type="EMBL" id="KCV71762.1"/>
    </source>
</evidence>
<feature type="region of interest" description="Disordered" evidence="3">
    <location>
        <begin position="238"/>
        <end position="274"/>
    </location>
</feature>
<accession>A0A058ZE75</accession>
<dbReference type="SUPFAM" id="SSF52540">
    <property type="entry name" value="P-loop containing nucleoside triphosphate hydrolases"/>
    <property type="match status" value="1"/>
</dbReference>
<gene>
    <name evidence="4" type="ORF">H696_01180</name>
</gene>
<evidence type="ECO:0000256" key="1">
    <source>
        <dbReference type="ARBA" id="ARBA00022741"/>
    </source>
</evidence>
<name>A0A058ZE75_FONAL</name>
<dbReference type="STRING" id="691883.A0A058ZE75"/>
<dbReference type="PRINTS" id="PR00449">
    <property type="entry name" value="RASTRNSFRMNG"/>
</dbReference>
<dbReference type="PANTHER" id="PTHR24073">
    <property type="entry name" value="DRAB5-RELATED"/>
    <property type="match status" value="1"/>
</dbReference>
<dbReference type="Gene3D" id="3.40.50.300">
    <property type="entry name" value="P-loop containing nucleotide triphosphate hydrolases"/>
    <property type="match status" value="1"/>
</dbReference>
<feature type="region of interest" description="Disordered" evidence="3">
    <location>
        <begin position="436"/>
        <end position="549"/>
    </location>
</feature>
<organism evidence="4">
    <name type="scientific">Fonticula alba</name>
    <name type="common">Slime mold</name>
    <dbReference type="NCBI Taxonomy" id="691883"/>
    <lineage>
        <taxon>Eukaryota</taxon>
        <taxon>Rotosphaerida</taxon>
        <taxon>Fonticulaceae</taxon>
        <taxon>Fonticula</taxon>
    </lineage>
</organism>
<reference evidence="4" key="1">
    <citation type="submission" date="2013-04" db="EMBL/GenBank/DDBJ databases">
        <title>The Genome Sequence of Fonticula alba ATCC 38817.</title>
        <authorList>
            <consortium name="The Broad Institute Genomics Platform"/>
            <person name="Russ C."/>
            <person name="Cuomo C."/>
            <person name="Burger G."/>
            <person name="Gray M.W."/>
            <person name="Holland P.W.H."/>
            <person name="King N."/>
            <person name="Lang F.B.F."/>
            <person name="Roger A.J."/>
            <person name="Ruiz-Trillo I."/>
            <person name="Brown M."/>
            <person name="Walker B."/>
            <person name="Young S."/>
            <person name="Zeng Q."/>
            <person name="Gargeya S."/>
            <person name="Fitzgerald M."/>
            <person name="Haas B."/>
            <person name="Abouelleil A."/>
            <person name="Allen A.W."/>
            <person name="Alvarado L."/>
            <person name="Arachchi H.M."/>
            <person name="Berlin A.M."/>
            <person name="Chapman S.B."/>
            <person name="Gainer-Dewar J."/>
            <person name="Goldberg J."/>
            <person name="Griggs A."/>
            <person name="Gujja S."/>
            <person name="Hansen M."/>
            <person name="Howarth C."/>
            <person name="Imamovic A."/>
            <person name="Ireland A."/>
            <person name="Larimer J."/>
            <person name="McCowan C."/>
            <person name="Murphy C."/>
            <person name="Pearson M."/>
            <person name="Poon T.W."/>
            <person name="Priest M."/>
            <person name="Roberts A."/>
            <person name="Saif S."/>
            <person name="Shea T."/>
            <person name="Sisk P."/>
            <person name="Sykes S."/>
            <person name="Wortman J."/>
            <person name="Nusbaum C."/>
            <person name="Birren B."/>
        </authorList>
    </citation>
    <scope>NUCLEOTIDE SEQUENCE [LARGE SCALE GENOMIC DNA]</scope>
    <source>
        <strain evidence="4">ATCC 38817</strain>
    </source>
</reference>
<dbReference type="AlphaFoldDB" id="A0A058ZE75"/>
<evidence type="ECO:0000256" key="2">
    <source>
        <dbReference type="ARBA" id="ARBA00023134"/>
    </source>
</evidence>
<feature type="compositionally biased region" description="Polar residues" evidence="3">
    <location>
        <begin position="522"/>
        <end position="548"/>
    </location>
</feature>
<proteinExistence type="predicted"/>
<dbReference type="GeneID" id="20525905"/>
<dbReference type="RefSeq" id="XP_009493340.1">
    <property type="nucleotide sequence ID" value="XM_009495065.1"/>
</dbReference>
<dbReference type="EMBL" id="KB932202">
    <property type="protein sequence ID" value="KCV71762.1"/>
    <property type="molecule type" value="Genomic_DNA"/>
</dbReference>
<keyword evidence="1" id="KW-0547">Nucleotide-binding</keyword>
<dbReference type="OrthoDB" id="8954335at2759"/>
<evidence type="ECO:0000256" key="3">
    <source>
        <dbReference type="SAM" id="MobiDB-lite"/>
    </source>
</evidence>
<dbReference type="GO" id="GO:0005525">
    <property type="term" value="F:GTP binding"/>
    <property type="evidence" value="ECO:0007669"/>
    <property type="project" value="UniProtKB-KW"/>
</dbReference>
<keyword evidence="2" id="KW-0342">GTP-binding</keyword>
<protein>
    <submittedName>
        <fullName evidence="4">Uncharacterized protein</fullName>
    </submittedName>
</protein>
<dbReference type="Proteomes" id="UP000030693">
    <property type="component" value="Unassembled WGS sequence"/>
</dbReference>
<evidence type="ECO:0000313" key="5">
    <source>
        <dbReference type="Proteomes" id="UP000030693"/>
    </source>
</evidence>
<feature type="compositionally biased region" description="Low complexity" evidence="3">
    <location>
        <begin position="252"/>
        <end position="269"/>
    </location>
</feature>